<gene>
    <name evidence="1" type="ORF">LCGC14_3019620</name>
</gene>
<proteinExistence type="predicted"/>
<feature type="non-terminal residue" evidence="1">
    <location>
        <position position="1"/>
    </location>
</feature>
<comment type="caution">
    <text evidence="1">The sequence shown here is derived from an EMBL/GenBank/DDBJ whole genome shotgun (WGS) entry which is preliminary data.</text>
</comment>
<reference evidence="1" key="1">
    <citation type="journal article" date="2015" name="Nature">
        <title>Complex archaea that bridge the gap between prokaryotes and eukaryotes.</title>
        <authorList>
            <person name="Spang A."/>
            <person name="Saw J.H."/>
            <person name="Jorgensen S.L."/>
            <person name="Zaremba-Niedzwiedzka K."/>
            <person name="Martijn J."/>
            <person name="Lind A.E."/>
            <person name="van Eijk R."/>
            <person name="Schleper C."/>
            <person name="Guy L."/>
            <person name="Ettema T.J."/>
        </authorList>
    </citation>
    <scope>NUCLEOTIDE SEQUENCE</scope>
</reference>
<evidence type="ECO:0000313" key="1">
    <source>
        <dbReference type="EMBL" id="KKK60912.1"/>
    </source>
</evidence>
<organism evidence="1">
    <name type="scientific">marine sediment metagenome</name>
    <dbReference type="NCBI Taxonomy" id="412755"/>
    <lineage>
        <taxon>unclassified sequences</taxon>
        <taxon>metagenomes</taxon>
        <taxon>ecological metagenomes</taxon>
    </lineage>
</organism>
<name>A0A0F8WVR8_9ZZZZ</name>
<dbReference type="AlphaFoldDB" id="A0A0F8WVR8"/>
<accession>A0A0F8WVR8</accession>
<dbReference type="EMBL" id="LAZR01062735">
    <property type="protein sequence ID" value="KKK60912.1"/>
    <property type="molecule type" value="Genomic_DNA"/>
</dbReference>
<protein>
    <submittedName>
        <fullName evidence="1">Uncharacterized protein</fullName>
    </submittedName>
</protein>
<sequence length="339" mass="36845">KRIEMKAGEGGQVDTNLADSSWTYGSYYQSPVELNDIYGQALVNQLNDKTVTWGRLEKVNFSGRSQIQFRARTGRNATAGGYSEGVNLVYGTNFDSNVGRDKFQQPFSYYRVLVAVTGQEMAFARAPGGMGDIWADEIKWSTADLLKVLNTAVIGSGAGTSESTSLGFETLMAGTGGSLYGKSVATYTTLKSHNETSSGTITLDQLRKMIEYCTAGDGSSLTNSNARISDLVFFTSPRQGRLLKRVFQTLQRTIPLSARIGYEGMIDVDTVPVFEDPAMNTNDWFCVDTANTKIGVNLGPVVEALPVTADAKAGHIKIYFNLYSTAPTNNYWASGFDTS</sequence>